<dbReference type="PANTHER" id="PTHR32089:SF119">
    <property type="entry name" value="METHYL-ACCEPTING CHEMOTAXIS PROTEIN CTPL"/>
    <property type="match status" value="1"/>
</dbReference>
<dbReference type="EMBL" id="JADPMR010000004">
    <property type="protein sequence ID" value="MBF9002047.1"/>
    <property type="molecule type" value="Genomic_DNA"/>
</dbReference>
<reference evidence="11 12" key="1">
    <citation type="submission" date="2020-11" db="EMBL/GenBank/DDBJ databases">
        <title>Vibrio nitrifigilis sp. nov., a marine nitrogen-fixing bacterium isolated from the lagoon sediment of an islet inside an atoll.</title>
        <authorList>
            <person name="Wang L.-T."/>
            <person name="Shieh W.Y."/>
        </authorList>
    </citation>
    <scope>NUCLEOTIDE SEQUENCE [LARGE SCALE GENOMIC DNA]</scope>
    <source>
        <strain evidence="11 12">NFV-1</strain>
    </source>
</reference>
<dbReference type="PROSITE" id="PS50111">
    <property type="entry name" value="CHEMOTAXIS_TRANSDUC_2"/>
    <property type="match status" value="1"/>
</dbReference>
<dbReference type="Pfam" id="PF00015">
    <property type="entry name" value="MCPsignal"/>
    <property type="match status" value="1"/>
</dbReference>
<evidence type="ECO:0000259" key="10">
    <source>
        <dbReference type="PROSITE" id="PS50885"/>
    </source>
</evidence>
<dbReference type="PRINTS" id="PR00260">
    <property type="entry name" value="CHEMTRNSDUCR"/>
</dbReference>
<name>A0ABS0GI01_9VIBR</name>
<accession>A0ABS0GI01</accession>
<dbReference type="Proteomes" id="UP000597206">
    <property type="component" value="Unassembled WGS sequence"/>
</dbReference>
<evidence type="ECO:0000256" key="1">
    <source>
        <dbReference type="ARBA" id="ARBA00004141"/>
    </source>
</evidence>
<feature type="domain" description="Methyl-accepting transducer" evidence="9">
    <location>
        <begin position="248"/>
        <end position="484"/>
    </location>
</feature>
<evidence type="ECO:0000256" key="5">
    <source>
        <dbReference type="ARBA" id="ARBA00023224"/>
    </source>
</evidence>
<organism evidence="11 12">
    <name type="scientific">Vibrio nitrifigilis</name>
    <dbReference type="NCBI Taxonomy" id="2789781"/>
    <lineage>
        <taxon>Bacteria</taxon>
        <taxon>Pseudomonadati</taxon>
        <taxon>Pseudomonadota</taxon>
        <taxon>Gammaproteobacteria</taxon>
        <taxon>Vibrionales</taxon>
        <taxon>Vibrionaceae</taxon>
        <taxon>Vibrio</taxon>
    </lineage>
</organism>
<evidence type="ECO:0000256" key="3">
    <source>
        <dbReference type="ARBA" id="ARBA00022989"/>
    </source>
</evidence>
<evidence type="ECO:0000256" key="6">
    <source>
        <dbReference type="ARBA" id="ARBA00029447"/>
    </source>
</evidence>
<comment type="caution">
    <text evidence="11">The sequence shown here is derived from an EMBL/GenBank/DDBJ whole genome shotgun (WGS) entry which is preliminary data.</text>
</comment>
<keyword evidence="5 7" id="KW-0807">Transducer</keyword>
<dbReference type="SMART" id="SM00283">
    <property type="entry name" value="MA"/>
    <property type="match status" value="1"/>
</dbReference>
<gene>
    <name evidence="11" type="ORF">I1A42_16385</name>
</gene>
<dbReference type="PROSITE" id="PS50885">
    <property type="entry name" value="HAMP"/>
    <property type="match status" value="1"/>
</dbReference>
<dbReference type="InterPro" id="IPR004089">
    <property type="entry name" value="MCPsignal_dom"/>
</dbReference>
<comment type="similarity">
    <text evidence="6">Belongs to the methyl-accepting chemotaxis (MCP) protein family.</text>
</comment>
<dbReference type="RefSeq" id="WP_196124087.1">
    <property type="nucleotide sequence ID" value="NZ_JADPMR010000004.1"/>
</dbReference>
<evidence type="ECO:0000259" key="9">
    <source>
        <dbReference type="PROSITE" id="PS50111"/>
    </source>
</evidence>
<comment type="subcellular location">
    <subcellularLocation>
        <location evidence="1">Membrane</location>
        <topology evidence="1">Multi-pass membrane protein</topology>
    </subcellularLocation>
</comment>
<keyword evidence="12" id="KW-1185">Reference proteome</keyword>
<feature type="domain" description="HAMP" evidence="10">
    <location>
        <begin position="191"/>
        <end position="243"/>
    </location>
</feature>
<evidence type="ECO:0000256" key="4">
    <source>
        <dbReference type="ARBA" id="ARBA00023136"/>
    </source>
</evidence>
<evidence type="ECO:0000313" key="12">
    <source>
        <dbReference type="Proteomes" id="UP000597206"/>
    </source>
</evidence>
<keyword evidence="4 8" id="KW-0472">Membrane</keyword>
<protein>
    <submittedName>
        <fullName evidence="11">Methyl-accepting chemotaxis protein</fullName>
    </submittedName>
</protein>
<dbReference type="InterPro" id="IPR003660">
    <property type="entry name" value="HAMP_dom"/>
</dbReference>
<evidence type="ECO:0000256" key="2">
    <source>
        <dbReference type="ARBA" id="ARBA00022692"/>
    </source>
</evidence>
<evidence type="ECO:0000313" key="11">
    <source>
        <dbReference type="EMBL" id="MBF9002047.1"/>
    </source>
</evidence>
<evidence type="ECO:0000256" key="8">
    <source>
        <dbReference type="SAM" id="Phobius"/>
    </source>
</evidence>
<evidence type="ECO:0000256" key="7">
    <source>
        <dbReference type="PROSITE-ProRule" id="PRU00284"/>
    </source>
</evidence>
<dbReference type="PANTHER" id="PTHR32089">
    <property type="entry name" value="METHYL-ACCEPTING CHEMOTAXIS PROTEIN MCPB"/>
    <property type="match status" value="1"/>
</dbReference>
<proteinExistence type="inferred from homology"/>
<dbReference type="InterPro" id="IPR004090">
    <property type="entry name" value="Chemotax_Me-accpt_rcpt"/>
</dbReference>
<keyword evidence="2 8" id="KW-0812">Transmembrane</keyword>
<sequence length="522" mass="57256">MDLNKLQTQIIPLIEDTVFTEDDDTVISTVNAVYASINEGMWLIERAANAETAAELSDINSAFSRWQNTYSNLLPSLLFASHNSKFKNFVKQLSQLTLSLMDAIEGDKGLLATQKDLIELNNSQAKSFAQIINELKVITESTASILKQSFTQSNQLAHNINASAKSLNDSFIMIGVIVIIAIAIISFALAQFIKKSIKSLMRELDDLSQGVLKNLVPSSSNDEFGQLNRFVCKVVENLKQVVRDIDNSAKQVDKSVFSVSTTSTQTRTIVAQQKQELESIAAALAEMSATAREVATHTENTHSQIIHAGELSNDGRKRVQSSQQSVQLVAEQTGETINVINKLNEGVTSIEGIIDTITEIADQTNLLALNAAIEAARAGEQGRGFAVVADEVRSLATRTQQSTLEIQEKINVMTSYSKTAMSVIETSKEAVTDSLTQAERAYETIAEFEQVMSGVQDLSHLISTAAEEQAVTLKELDENISRITLLTDQTNSQAEKAEQEANHQIPIVKDLESKVAQFKFEH</sequence>
<feature type="transmembrane region" description="Helical" evidence="8">
    <location>
        <begin position="171"/>
        <end position="193"/>
    </location>
</feature>
<dbReference type="Gene3D" id="1.10.287.950">
    <property type="entry name" value="Methyl-accepting chemotaxis protein"/>
    <property type="match status" value="1"/>
</dbReference>
<keyword evidence="3 8" id="KW-1133">Transmembrane helix</keyword>
<dbReference type="SUPFAM" id="SSF58104">
    <property type="entry name" value="Methyl-accepting chemotaxis protein (MCP) signaling domain"/>
    <property type="match status" value="1"/>
</dbReference>